<evidence type="ECO:0000313" key="8">
    <source>
        <dbReference type="EMBL" id="QGM95899.1"/>
    </source>
</evidence>
<dbReference type="GO" id="GO:0003700">
    <property type="term" value="F:DNA-binding transcription factor activity"/>
    <property type="evidence" value="ECO:0007669"/>
    <property type="project" value="InterPro"/>
</dbReference>
<reference evidence="7 9" key="1">
    <citation type="submission" date="2018-11" db="EMBL/GenBank/DDBJ databases">
        <title>Genome squencing of methanotrophic bacteria isolated from alkaline groundwater in Korea.</title>
        <authorList>
            <person name="Nguyen L.N."/>
        </authorList>
    </citation>
    <scope>NUCLEOTIDE SEQUENCE [LARGE SCALE GENOMIC DNA]</scope>
    <source>
        <strain evidence="7 9">GW6</strain>
        <plasmid evidence="9">pgw6_2</plasmid>
        <plasmid evidence="7">pGW6_2</plasmid>
    </source>
</reference>
<dbReference type="SUPFAM" id="SSF53850">
    <property type="entry name" value="Periplasmic binding protein-like II"/>
    <property type="match status" value="1"/>
</dbReference>
<dbReference type="PANTHER" id="PTHR30579">
    <property type="entry name" value="TRANSCRIPTIONAL REGULATOR"/>
    <property type="match status" value="1"/>
</dbReference>
<protein>
    <submittedName>
        <fullName evidence="7">LysR family transcriptional regulator</fullName>
    </submittedName>
</protein>
<feature type="region of interest" description="Disordered" evidence="5">
    <location>
        <begin position="297"/>
        <end position="323"/>
    </location>
</feature>
<keyword evidence="4" id="KW-0804">Transcription</keyword>
<evidence type="ECO:0000313" key="7">
    <source>
        <dbReference type="EMBL" id="AZG79076.1"/>
    </source>
</evidence>
<dbReference type="Pfam" id="PF00126">
    <property type="entry name" value="HTH_1"/>
    <property type="match status" value="1"/>
</dbReference>
<evidence type="ECO:0000256" key="3">
    <source>
        <dbReference type="ARBA" id="ARBA00023125"/>
    </source>
</evidence>
<dbReference type="InterPro" id="IPR036388">
    <property type="entry name" value="WH-like_DNA-bd_sf"/>
</dbReference>
<feature type="domain" description="HTH lysR-type" evidence="6">
    <location>
        <begin position="1"/>
        <end position="58"/>
    </location>
</feature>
<evidence type="ECO:0000256" key="1">
    <source>
        <dbReference type="ARBA" id="ARBA00009437"/>
    </source>
</evidence>
<reference evidence="8 10" key="2">
    <citation type="journal article" date="2021" name="AMB Express">
        <title>Isolation and characterisation of Methylocystis spp. for poly-3-hydroxybutyrate production using waste methane feedstocks.</title>
        <authorList>
            <person name="Rumah B.L."/>
            <person name="Stead C.E."/>
            <person name="Claxton Stevens B.H."/>
            <person name="Minton N.P."/>
            <person name="Grosse-Honebrink A."/>
            <person name="Zhang Y."/>
        </authorList>
    </citation>
    <scope>NUCLEOTIDE SEQUENCE [LARGE SCALE GENOMIC DNA]</scope>
    <source>
        <strain evidence="8 10">BRCS1</strain>
        <plasmid evidence="8 10">unnamed2</plasmid>
    </source>
</reference>
<dbReference type="InterPro" id="IPR036390">
    <property type="entry name" value="WH_DNA-bd_sf"/>
</dbReference>
<dbReference type="Pfam" id="PF03466">
    <property type="entry name" value="LysR_substrate"/>
    <property type="match status" value="1"/>
</dbReference>
<dbReference type="PANTHER" id="PTHR30579:SF8">
    <property type="entry name" value="HTH-TYPE TRANSCRIPTIONAL REGULATOR HDFR"/>
    <property type="match status" value="1"/>
</dbReference>
<sequence>MDVNLAKTFLEVVASGSFIAAADRLHLTQAAVSARIRTLESQLKRPLFVRNKAGARLTSAGERFARYATTMVQLWEGACRQVALPVGRASGFSIGGEFSLWYPLLADWLIWMHAESYETAITADVDTPARLLERVQEGSLDLAVLHNPPQRSDLVCELLIEEKLIQVTTDPKGRIDPNEYVFVDWGPEFAVNHQAAFPKLSIAPLSISLGPLALTFILSVGGAGYFRIGGAQPFLADGRLHRVSRAPEFSYSTYAIYATGREDDVMQRVLKGLRLVASGHERAGIPPAIGARALSRNLSQRSPSKKRRKSARGTGSAIVAQND</sequence>
<gene>
    <name evidence="7" type="ORF">EHO51_19930</name>
    <name evidence="8" type="ORF">F7D13_17595</name>
</gene>
<dbReference type="FunFam" id="1.10.10.10:FF:000001">
    <property type="entry name" value="LysR family transcriptional regulator"/>
    <property type="match status" value="1"/>
</dbReference>
<dbReference type="GO" id="GO:0003677">
    <property type="term" value="F:DNA binding"/>
    <property type="evidence" value="ECO:0007669"/>
    <property type="project" value="UniProtKB-KW"/>
</dbReference>
<evidence type="ECO:0000313" key="9">
    <source>
        <dbReference type="Proteomes" id="UP000273982"/>
    </source>
</evidence>
<keyword evidence="10" id="KW-1185">Reference proteome</keyword>
<dbReference type="PRINTS" id="PR00039">
    <property type="entry name" value="HTHLYSR"/>
</dbReference>
<evidence type="ECO:0000259" key="6">
    <source>
        <dbReference type="PROSITE" id="PS50931"/>
    </source>
</evidence>
<geneLocation type="plasmid" evidence="9">
    <name>pgw6_2</name>
</geneLocation>
<evidence type="ECO:0000256" key="2">
    <source>
        <dbReference type="ARBA" id="ARBA00023015"/>
    </source>
</evidence>
<dbReference type="Proteomes" id="UP000424673">
    <property type="component" value="Plasmid unnamed2"/>
</dbReference>
<geneLocation type="plasmid" evidence="7">
    <name>pGW6_2</name>
</geneLocation>
<dbReference type="InterPro" id="IPR005119">
    <property type="entry name" value="LysR_subst-bd"/>
</dbReference>
<geneLocation type="plasmid" evidence="8 10">
    <name>unnamed2</name>
</geneLocation>
<evidence type="ECO:0000256" key="4">
    <source>
        <dbReference type="ARBA" id="ARBA00023163"/>
    </source>
</evidence>
<dbReference type="Gene3D" id="1.10.10.10">
    <property type="entry name" value="Winged helix-like DNA-binding domain superfamily/Winged helix DNA-binding domain"/>
    <property type="match status" value="1"/>
</dbReference>
<comment type="similarity">
    <text evidence="1">Belongs to the LysR transcriptional regulatory family.</text>
</comment>
<keyword evidence="7" id="KW-0614">Plasmid</keyword>
<name>A0A3G8MB79_9HYPH</name>
<accession>A0A3G8MB79</accession>
<dbReference type="KEGG" id="mros:EHO51_19930"/>
<organism evidence="7 9">
    <name type="scientific">Methylocystis rosea</name>
    <dbReference type="NCBI Taxonomy" id="173366"/>
    <lineage>
        <taxon>Bacteria</taxon>
        <taxon>Pseudomonadati</taxon>
        <taxon>Pseudomonadota</taxon>
        <taxon>Alphaproteobacteria</taxon>
        <taxon>Hyphomicrobiales</taxon>
        <taxon>Methylocystaceae</taxon>
        <taxon>Methylocystis</taxon>
    </lineage>
</organism>
<proteinExistence type="inferred from homology"/>
<dbReference type="InterPro" id="IPR050176">
    <property type="entry name" value="LTTR"/>
</dbReference>
<dbReference type="Proteomes" id="UP000273982">
    <property type="component" value="Plasmid pGW6_2"/>
</dbReference>
<evidence type="ECO:0000256" key="5">
    <source>
        <dbReference type="SAM" id="MobiDB-lite"/>
    </source>
</evidence>
<dbReference type="EMBL" id="CP044330">
    <property type="protein sequence ID" value="QGM95899.1"/>
    <property type="molecule type" value="Genomic_DNA"/>
</dbReference>
<dbReference type="EMBL" id="CP034088">
    <property type="protein sequence ID" value="AZG79076.1"/>
    <property type="molecule type" value="Genomic_DNA"/>
</dbReference>
<dbReference type="AlphaFoldDB" id="A0A3G8MB79"/>
<keyword evidence="3" id="KW-0238">DNA-binding</keyword>
<dbReference type="SUPFAM" id="SSF46785">
    <property type="entry name" value="Winged helix' DNA-binding domain"/>
    <property type="match status" value="1"/>
</dbReference>
<dbReference type="InterPro" id="IPR000847">
    <property type="entry name" value="LysR_HTH_N"/>
</dbReference>
<keyword evidence="2" id="KW-0805">Transcription regulation</keyword>
<evidence type="ECO:0000313" key="10">
    <source>
        <dbReference type="Proteomes" id="UP000424673"/>
    </source>
</evidence>
<dbReference type="PROSITE" id="PS50931">
    <property type="entry name" value="HTH_LYSR"/>
    <property type="match status" value="1"/>
</dbReference>